<dbReference type="AlphaFoldDB" id="A0A9D4E288"/>
<reference evidence="2" key="2">
    <citation type="submission" date="2020-11" db="EMBL/GenBank/DDBJ databases">
        <authorList>
            <person name="McCartney M.A."/>
            <person name="Auch B."/>
            <person name="Kono T."/>
            <person name="Mallez S."/>
            <person name="Becker A."/>
            <person name="Gohl D.M."/>
            <person name="Silverstein K.A.T."/>
            <person name="Koren S."/>
            <person name="Bechman K.B."/>
            <person name="Herman A."/>
            <person name="Abrahante J.E."/>
            <person name="Garbe J."/>
        </authorList>
    </citation>
    <scope>NUCLEOTIDE SEQUENCE</scope>
    <source>
        <strain evidence="2">Duluth1</strain>
        <tissue evidence="2">Whole animal</tissue>
    </source>
</reference>
<evidence type="ECO:0000313" key="2">
    <source>
        <dbReference type="EMBL" id="KAH3772449.1"/>
    </source>
</evidence>
<gene>
    <name evidence="2" type="ORF">DPMN_173787</name>
</gene>
<evidence type="ECO:0000313" key="3">
    <source>
        <dbReference type="Proteomes" id="UP000828390"/>
    </source>
</evidence>
<organism evidence="2 3">
    <name type="scientific">Dreissena polymorpha</name>
    <name type="common">Zebra mussel</name>
    <name type="synonym">Mytilus polymorpha</name>
    <dbReference type="NCBI Taxonomy" id="45954"/>
    <lineage>
        <taxon>Eukaryota</taxon>
        <taxon>Metazoa</taxon>
        <taxon>Spiralia</taxon>
        <taxon>Lophotrochozoa</taxon>
        <taxon>Mollusca</taxon>
        <taxon>Bivalvia</taxon>
        <taxon>Autobranchia</taxon>
        <taxon>Heteroconchia</taxon>
        <taxon>Euheterodonta</taxon>
        <taxon>Imparidentia</taxon>
        <taxon>Neoheterodontei</taxon>
        <taxon>Myida</taxon>
        <taxon>Dreissenoidea</taxon>
        <taxon>Dreissenidae</taxon>
        <taxon>Dreissena</taxon>
    </lineage>
</organism>
<evidence type="ECO:0000256" key="1">
    <source>
        <dbReference type="SAM" id="MobiDB-lite"/>
    </source>
</evidence>
<accession>A0A9D4E288</accession>
<name>A0A9D4E288_DREPO</name>
<feature type="region of interest" description="Disordered" evidence="1">
    <location>
        <begin position="17"/>
        <end position="76"/>
    </location>
</feature>
<protein>
    <submittedName>
        <fullName evidence="2">Uncharacterized protein</fullName>
    </submittedName>
</protein>
<keyword evidence="3" id="KW-1185">Reference proteome</keyword>
<dbReference type="Proteomes" id="UP000828390">
    <property type="component" value="Unassembled WGS sequence"/>
</dbReference>
<sequence>MGCAPILNLLQRARQLGETEEELDQDEHNSVQSLHASEEAEVTIDNAERTEDQAAVESTERRKKVMWPASTERVKS</sequence>
<proteinExistence type="predicted"/>
<dbReference type="EMBL" id="JAIWYP010000009">
    <property type="protein sequence ID" value="KAH3772449.1"/>
    <property type="molecule type" value="Genomic_DNA"/>
</dbReference>
<reference evidence="2" key="1">
    <citation type="journal article" date="2019" name="bioRxiv">
        <title>The Genome of the Zebra Mussel, Dreissena polymorpha: A Resource for Invasive Species Research.</title>
        <authorList>
            <person name="McCartney M.A."/>
            <person name="Auch B."/>
            <person name="Kono T."/>
            <person name="Mallez S."/>
            <person name="Zhang Y."/>
            <person name="Obille A."/>
            <person name="Becker A."/>
            <person name="Abrahante J.E."/>
            <person name="Garbe J."/>
            <person name="Badalamenti J.P."/>
            <person name="Herman A."/>
            <person name="Mangelson H."/>
            <person name="Liachko I."/>
            <person name="Sullivan S."/>
            <person name="Sone E.D."/>
            <person name="Koren S."/>
            <person name="Silverstein K.A.T."/>
            <person name="Beckman K.B."/>
            <person name="Gohl D.M."/>
        </authorList>
    </citation>
    <scope>NUCLEOTIDE SEQUENCE</scope>
    <source>
        <strain evidence="2">Duluth1</strain>
        <tissue evidence="2">Whole animal</tissue>
    </source>
</reference>
<comment type="caution">
    <text evidence="2">The sequence shown here is derived from an EMBL/GenBank/DDBJ whole genome shotgun (WGS) entry which is preliminary data.</text>
</comment>